<feature type="binding site" evidence="7">
    <location>
        <position position="234"/>
    </location>
    <ligand>
        <name>NAD(+)</name>
        <dbReference type="ChEBI" id="CHEBI:57540"/>
    </ligand>
</feature>
<dbReference type="AlphaFoldDB" id="A0A6H1PA63"/>
<dbReference type="SUPFAM" id="SSF51735">
    <property type="entry name" value="NAD(P)-binding Rossmann-fold domains"/>
    <property type="match status" value="1"/>
</dbReference>
<accession>A0A6H1PA63</accession>
<dbReference type="InterPro" id="IPR033922">
    <property type="entry name" value="NAD_bind_Glu_DH"/>
</dbReference>
<dbReference type="PANTHER" id="PTHR11606">
    <property type="entry name" value="GLUTAMATE DEHYDROGENASE"/>
    <property type="match status" value="1"/>
</dbReference>
<dbReference type="Proteomes" id="UP000501868">
    <property type="component" value="Chromosome"/>
</dbReference>
<dbReference type="InterPro" id="IPR014362">
    <property type="entry name" value="Glu_DH"/>
</dbReference>
<dbReference type="InterPro" id="IPR006096">
    <property type="entry name" value="Glu/Leu/Phe/Val/Trp_DH_C"/>
</dbReference>
<evidence type="ECO:0000256" key="8">
    <source>
        <dbReference type="PIRSR" id="PIRSR000185-3"/>
    </source>
</evidence>
<evidence type="ECO:0000256" key="2">
    <source>
        <dbReference type="ARBA" id="ARBA00012896"/>
    </source>
</evidence>
<dbReference type="GO" id="GO:0000166">
    <property type="term" value="F:nucleotide binding"/>
    <property type="evidence" value="ECO:0007669"/>
    <property type="project" value="UniProtKB-KW"/>
</dbReference>
<feature type="binding site" evidence="7">
    <location>
        <position position="107"/>
    </location>
    <ligand>
        <name>substrate</name>
    </ligand>
</feature>
<dbReference type="SUPFAM" id="SSF53223">
    <property type="entry name" value="Aminoacid dehydrogenase-like, N-terminal domain"/>
    <property type="match status" value="1"/>
</dbReference>
<proteinExistence type="inferred from homology"/>
<dbReference type="FunFam" id="3.40.50.10860:FF:000008">
    <property type="entry name" value="Glutamate dehydrogenase"/>
    <property type="match status" value="1"/>
</dbReference>
<dbReference type="EMBL" id="CP051128">
    <property type="protein sequence ID" value="QIZ10428.1"/>
    <property type="molecule type" value="Genomic_DNA"/>
</dbReference>
<dbReference type="PIRSF" id="PIRSF000185">
    <property type="entry name" value="Glu_DH"/>
    <property type="match status" value="1"/>
</dbReference>
<dbReference type="Pfam" id="PF02812">
    <property type="entry name" value="ELFV_dehydrog_N"/>
    <property type="match status" value="1"/>
</dbReference>
<dbReference type="Gene3D" id="3.40.50.720">
    <property type="entry name" value="NAD(P)-binding Rossmann-like Domain"/>
    <property type="match status" value="1"/>
</dbReference>
<keyword evidence="3 5" id="KW-0560">Oxidoreductase</keyword>
<name>A0A6H1PA63_PRIMG</name>
<feature type="domain" description="Glutamate/phenylalanine/leucine/valine/L-tryptophan dehydrogenase C-terminal" evidence="10">
    <location>
        <begin position="196"/>
        <end position="425"/>
    </location>
</feature>
<evidence type="ECO:0000256" key="9">
    <source>
        <dbReference type="RuleBase" id="RU004417"/>
    </source>
</evidence>
<dbReference type="PRINTS" id="PR00082">
    <property type="entry name" value="GLFDHDRGNASE"/>
</dbReference>
<dbReference type="InterPro" id="IPR046346">
    <property type="entry name" value="Aminoacid_DH-like_N_sf"/>
</dbReference>
<evidence type="ECO:0000256" key="7">
    <source>
        <dbReference type="PIRSR" id="PIRSR000185-2"/>
    </source>
</evidence>
<dbReference type="InterPro" id="IPR006097">
    <property type="entry name" value="Glu/Leu/Phe/Val/Trp_DH_dimer"/>
</dbReference>
<gene>
    <name evidence="11" type="ORF">HFZ78_30005</name>
</gene>
<dbReference type="InterPro" id="IPR036291">
    <property type="entry name" value="NAD(P)-bd_dom_sf"/>
</dbReference>
<sequence length="427" mass="46686">MGIYDVTSSEDEKDIEKLNLLTSTQIVIHDALKKIGYNQEMYELLKEPLRMSDVRIPVRMDDGSTKIFSGFRAQHNDAVGPTMGGVRFHPKVTANEVKALSMWMSLKCGIADLPFGGGKGAILCNPRTMSFGELERLSRGYVRAISQIVGPTKDIPAPDMYTNSQIMAWMMDEYSRLRQFGSSGFITGKPLVLGGSEGREKAGAKGVTICIEEAAKKRGMKVKGARVIVQGFGNAGSYIAKFMHDAGAIVVGISDVYGALYNPDGLNINYLLDRRDSFGTVTSLFEGTITNKELLEQECDVLVPAAISNQITAENASNIKAGIVVEAANGPTTLEATNILTDRGILLVPDVLAGAGGVTVSYFEWVQNKQGLYWSEDEVELKLRSKLIKSFHDIYHLSQTSNVNMRLAAYMVGVRKMAEASLFRGWV</sequence>
<evidence type="ECO:0000256" key="5">
    <source>
        <dbReference type="PIRNR" id="PIRNR000185"/>
    </source>
</evidence>
<reference evidence="11 12" key="1">
    <citation type="submission" date="2020-04" db="EMBL/GenBank/DDBJ databases">
        <title>Genome-Wide Identification of 5-Methylcytosine Sites in Bacterial Genomes By High-Throughput Sequencing of MspJI Restriction Fragments.</title>
        <authorList>
            <person name="Wu V."/>
        </authorList>
    </citation>
    <scope>NUCLEOTIDE SEQUENCE [LARGE SCALE GENOMIC DNA]</scope>
    <source>
        <strain evidence="11 12">S2</strain>
    </source>
</reference>
<evidence type="ECO:0000256" key="4">
    <source>
        <dbReference type="ARBA" id="ARBA00023027"/>
    </source>
</evidence>
<dbReference type="SMART" id="SM00839">
    <property type="entry name" value="ELFV_dehydrog"/>
    <property type="match status" value="1"/>
</dbReference>
<evidence type="ECO:0000259" key="10">
    <source>
        <dbReference type="SMART" id="SM00839"/>
    </source>
</evidence>
<organism evidence="11 12">
    <name type="scientific">Priestia megaterium</name>
    <name type="common">Bacillus megaterium</name>
    <dbReference type="NCBI Taxonomy" id="1404"/>
    <lineage>
        <taxon>Bacteria</taxon>
        <taxon>Bacillati</taxon>
        <taxon>Bacillota</taxon>
        <taxon>Bacilli</taxon>
        <taxon>Bacillales</taxon>
        <taxon>Bacillaceae</taxon>
        <taxon>Priestia</taxon>
    </lineage>
</organism>
<dbReference type="PANTHER" id="PTHR11606:SF13">
    <property type="entry name" value="GLUTAMATE DEHYDROGENASE 1, MITOCHONDRIAL"/>
    <property type="match status" value="1"/>
</dbReference>
<keyword evidence="7" id="KW-0547">Nucleotide-binding</keyword>
<evidence type="ECO:0000256" key="6">
    <source>
        <dbReference type="PIRSR" id="PIRSR000185-1"/>
    </source>
</evidence>
<evidence type="ECO:0000313" key="11">
    <source>
        <dbReference type="EMBL" id="QIZ10428.1"/>
    </source>
</evidence>
<feature type="active site" description="Proton donor" evidence="6">
    <location>
        <position position="119"/>
    </location>
</feature>
<dbReference type="GO" id="GO:0004352">
    <property type="term" value="F:glutamate dehydrogenase (NAD+) activity"/>
    <property type="evidence" value="ECO:0007669"/>
    <property type="project" value="TreeGrafter"/>
</dbReference>
<evidence type="ECO:0000256" key="1">
    <source>
        <dbReference type="ARBA" id="ARBA00006382"/>
    </source>
</evidence>
<feature type="site" description="Important for catalysis" evidence="8">
    <location>
        <position position="159"/>
    </location>
</feature>
<dbReference type="GO" id="GO:0006538">
    <property type="term" value="P:L-glutamate catabolic process"/>
    <property type="evidence" value="ECO:0007669"/>
    <property type="project" value="TreeGrafter"/>
</dbReference>
<keyword evidence="4 7" id="KW-0520">NAD</keyword>
<protein>
    <recommendedName>
        <fullName evidence="2 5">Glutamate dehydrogenase</fullName>
    </recommendedName>
</protein>
<feature type="binding site" evidence="7">
    <location>
        <position position="361"/>
    </location>
    <ligand>
        <name>substrate</name>
    </ligand>
</feature>
<dbReference type="Gene3D" id="1.10.8.1210">
    <property type="match status" value="1"/>
</dbReference>
<dbReference type="Pfam" id="PF00208">
    <property type="entry name" value="ELFV_dehydrog"/>
    <property type="match status" value="1"/>
</dbReference>
<comment type="similarity">
    <text evidence="1 5 9">Belongs to the Glu/Leu/Phe/Val dehydrogenases family.</text>
</comment>
<dbReference type="Gene3D" id="3.40.50.10860">
    <property type="entry name" value="Leucine Dehydrogenase, chain A, domain 1"/>
    <property type="match status" value="1"/>
</dbReference>
<evidence type="ECO:0000256" key="3">
    <source>
        <dbReference type="ARBA" id="ARBA00023002"/>
    </source>
</evidence>
<dbReference type="InterPro" id="IPR006095">
    <property type="entry name" value="Glu/Leu/Phe/Val/Trp_DH"/>
</dbReference>
<evidence type="ECO:0000313" key="12">
    <source>
        <dbReference type="Proteomes" id="UP000501868"/>
    </source>
</evidence>
<dbReference type="CDD" id="cd01076">
    <property type="entry name" value="NAD_bind_1_Glu_DH"/>
    <property type="match status" value="1"/>
</dbReference>
<reference evidence="11 12" key="2">
    <citation type="submission" date="2020-04" db="EMBL/GenBank/DDBJ databases">
        <authorList>
            <person name="Fomenkov A."/>
            <person name="Anton B.P."/>
            <person name="Roberts R.J."/>
        </authorList>
    </citation>
    <scope>NUCLEOTIDE SEQUENCE [LARGE SCALE GENOMIC DNA]</scope>
    <source>
        <strain evidence="11 12">S2</strain>
    </source>
</reference>